<evidence type="ECO:0008006" key="4">
    <source>
        <dbReference type="Google" id="ProtNLM"/>
    </source>
</evidence>
<evidence type="ECO:0000313" key="2">
    <source>
        <dbReference type="EMBL" id="MFD1019535.1"/>
    </source>
</evidence>
<keyword evidence="1" id="KW-0732">Signal</keyword>
<keyword evidence="3" id="KW-1185">Reference proteome</keyword>
<feature type="signal peptide" evidence="1">
    <location>
        <begin position="1"/>
        <end position="20"/>
    </location>
</feature>
<protein>
    <recommendedName>
        <fullName evidence="4">DUF4367 domain-containing protein</fullName>
    </recommendedName>
</protein>
<comment type="caution">
    <text evidence="2">The sequence shown here is derived from an EMBL/GenBank/DDBJ whole genome shotgun (WGS) entry which is preliminary data.</text>
</comment>
<proteinExistence type="predicted"/>
<organism evidence="2 3">
    <name type="scientific">Thalassobacillus hwangdonensis</name>
    <dbReference type="NCBI Taxonomy" id="546108"/>
    <lineage>
        <taxon>Bacteria</taxon>
        <taxon>Bacillati</taxon>
        <taxon>Bacillota</taxon>
        <taxon>Bacilli</taxon>
        <taxon>Bacillales</taxon>
        <taxon>Bacillaceae</taxon>
        <taxon>Thalassobacillus</taxon>
    </lineage>
</organism>
<accession>A0ABW3L0U2</accession>
<dbReference type="Proteomes" id="UP001596990">
    <property type="component" value="Unassembled WGS sequence"/>
</dbReference>
<dbReference type="PROSITE" id="PS51257">
    <property type="entry name" value="PROKAR_LIPOPROTEIN"/>
    <property type="match status" value="1"/>
</dbReference>
<sequence length="159" mass="18690">MKKRMSVYVCLLAVFLMVSACSNDSEKSAPPIMYNFKEPTSYPFEISEASTEIDIGKPDYLHQFIFTYYNEETTQRLKYIVSKVLGEQEELSKNDKIEYQLKNGVSAYYEETSTSQSLWWERHDGFLARYVYFTDNNRSELGNYKLEIEDFLDLANQVQ</sequence>
<dbReference type="EMBL" id="JBHTKL010000005">
    <property type="protein sequence ID" value="MFD1019535.1"/>
    <property type="molecule type" value="Genomic_DNA"/>
</dbReference>
<feature type="chain" id="PRO_5046204157" description="DUF4367 domain-containing protein" evidence="1">
    <location>
        <begin position="21"/>
        <end position="159"/>
    </location>
</feature>
<evidence type="ECO:0000313" key="3">
    <source>
        <dbReference type="Proteomes" id="UP001596990"/>
    </source>
</evidence>
<reference evidence="3" key="1">
    <citation type="journal article" date="2019" name="Int. J. Syst. Evol. Microbiol.">
        <title>The Global Catalogue of Microorganisms (GCM) 10K type strain sequencing project: providing services to taxonomists for standard genome sequencing and annotation.</title>
        <authorList>
            <consortium name="The Broad Institute Genomics Platform"/>
            <consortium name="The Broad Institute Genome Sequencing Center for Infectious Disease"/>
            <person name="Wu L."/>
            <person name="Ma J."/>
        </authorList>
    </citation>
    <scope>NUCLEOTIDE SEQUENCE [LARGE SCALE GENOMIC DNA]</scope>
    <source>
        <strain evidence="3">CCUG 56607</strain>
    </source>
</reference>
<name>A0ABW3L0U2_9BACI</name>
<dbReference type="RefSeq" id="WP_386059583.1">
    <property type="nucleotide sequence ID" value="NZ_JBHTKL010000005.1"/>
</dbReference>
<evidence type="ECO:0000256" key="1">
    <source>
        <dbReference type="SAM" id="SignalP"/>
    </source>
</evidence>
<gene>
    <name evidence="2" type="ORF">ACFQ2J_10165</name>
</gene>